<dbReference type="eggNOG" id="COG0618">
    <property type="taxonomic scope" value="Bacteria"/>
</dbReference>
<dbReference type="Pfam" id="PF02272">
    <property type="entry name" value="DHHA1"/>
    <property type="match status" value="1"/>
</dbReference>
<feature type="domain" description="DDH" evidence="1">
    <location>
        <begin position="19"/>
        <end position="159"/>
    </location>
</feature>
<dbReference type="Gene3D" id="3.10.310.30">
    <property type="match status" value="1"/>
</dbReference>
<dbReference type="GO" id="GO:0003676">
    <property type="term" value="F:nucleic acid binding"/>
    <property type="evidence" value="ECO:0007669"/>
    <property type="project" value="InterPro"/>
</dbReference>
<keyword evidence="4" id="KW-1185">Reference proteome</keyword>
<dbReference type="InterPro" id="IPR051319">
    <property type="entry name" value="Oligoribo/pAp-PDE_c-di-AMP_PDE"/>
</dbReference>
<dbReference type="Gene3D" id="3.90.1640.10">
    <property type="entry name" value="inorganic pyrophosphatase (n-terminal core)"/>
    <property type="match status" value="1"/>
</dbReference>
<organism evidence="3 4">
    <name type="scientific">Gordonia soli NBRC 108243</name>
    <dbReference type="NCBI Taxonomy" id="1223545"/>
    <lineage>
        <taxon>Bacteria</taxon>
        <taxon>Bacillati</taxon>
        <taxon>Actinomycetota</taxon>
        <taxon>Actinomycetes</taxon>
        <taxon>Mycobacteriales</taxon>
        <taxon>Gordoniaceae</taxon>
        <taxon>Gordonia</taxon>
    </lineage>
</organism>
<evidence type="ECO:0000313" key="3">
    <source>
        <dbReference type="EMBL" id="GAC70872.1"/>
    </source>
</evidence>
<dbReference type="PANTHER" id="PTHR47618:SF1">
    <property type="entry name" value="BIFUNCTIONAL OLIGORIBONUCLEASE AND PAP PHOSPHATASE NRNA"/>
    <property type="match status" value="1"/>
</dbReference>
<evidence type="ECO:0000313" key="4">
    <source>
        <dbReference type="Proteomes" id="UP000011666"/>
    </source>
</evidence>
<proteinExistence type="predicted"/>
<dbReference type="InterPro" id="IPR003156">
    <property type="entry name" value="DHHA1_dom"/>
</dbReference>
<dbReference type="EMBL" id="BANX01000042">
    <property type="protein sequence ID" value="GAC70872.1"/>
    <property type="molecule type" value="Genomic_DNA"/>
</dbReference>
<dbReference type="PANTHER" id="PTHR47618">
    <property type="entry name" value="BIFUNCTIONAL OLIGORIBONUCLEASE AND PAP PHOSPHATASE NRNA"/>
    <property type="match status" value="1"/>
</dbReference>
<dbReference type="Pfam" id="PF01368">
    <property type="entry name" value="DHH"/>
    <property type="match status" value="1"/>
</dbReference>
<dbReference type="OrthoDB" id="9803668at2"/>
<dbReference type="SUPFAM" id="SSF64182">
    <property type="entry name" value="DHH phosphoesterases"/>
    <property type="match status" value="1"/>
</dbReference>
<sequence>MTAADSAAIAAALTGAPAVTILCHVRPDADTIGSGLALGLALDRRGVDVEVAYPGDERLPCALASLPGAKLLVRETELTGHRVVVSVDAANLGRLSSLGDVFSAAEVGIAVDHHASNPGFGDLDLIDADSDCTAVLVLRILDAMQVDVDVDIATCLYAGLLTDTGSFKWARPDSFRVAARLLEAGVDGRMWSRILIDTHPFSWFSMVSRVLDSATLVPAACNGEGLVYAVVDRTAMAGMSWDESESVVDIVRTASEAEIAAVFKESEPGEWTVSLRSKSTVDVMLIARSHGGGGHRHASGYSAAGSADEVVAELVDDL</sequence>
<reference evidence="3 4" key="1">
    <citation type="submission" date="2013-01" db="EMBL/GenBank/DDBJ databases">
        <title>Whole genome shotgun sequence of Gordonia soli NBRC 108243.</title>
        <authorList>
            <person name="Isaki-Nakamura S."/>
            <person name="Hosoyama A."/>
            <person name="Tsuchikane K."/>
            <person name="Ando Y."/>
            <person name="Baba S."/>
            <person name="Ohji S."/>
            <person name="Hamada M."/>
            <person name="Tamura T."/>
            <person name="Yamazoe A."/>
            <person name="Yamazaki S."/>
            <person name="Fujita N."/>
        </authorList>
    </citation>
    <scope>NUCLEOTIDE SEQUENCE [LARGE SCALE GENOMIC DNA]</scope>
    <source>
        <strain evidence="3 4">NBRC 108243</strain>
    </source>
</reference>
<feature type="domain" description="DHHA1" evidence="2">
    <location>
        <begin position="228"/>
        <end position="314"/>
    </location>
</feature>
<dbReference type="Proteomes" id="UP000011666">
    <property type="component" value="Unassembled WGS sequence"/>
</dbReference>
<dbReference type="InterPro" id="IPR001667">
    <property type="entry name" value="DDH_dom"/>
</dbReference>
<accession>M0QS58</accession>
<protein>
    <submittedName>
        <fullName evidence="3">DHH family protein</fullName>
    </submittedName>
</protein>
<evidence type="ECO:0000259" key="1">
    <source>
        <dbReference type="Pfam" id="PF01368"/>
    </source>
</evidence>
<dbReference type="RefSeq" id="WP_007625280.1">
    <property type="nucleotide sequence ID" value="NZ_BANX01000042.1"/>
</dbReference>
<dbReference type="STRING" id="1223545.GS4_42_00500"/>
<comment type="caution">
    <text evidence="3">The sequence shown here is derived from an EMBL/GenBank/DDBJ whole genome shotgun (WGS) entry which is preliminary data.</text>
</comment>
<dbReference type="InterPro" id="IPR038763">
    <property type="entry name" value="DHH_sf"/>
</dbReference>
<evidence type="ECO:0000259" key="2">
    <source>
        <dbReference type="Pfam" id="PF02272"/>
    </source>
</evidence>
<name>M0QS58_9ACTN</name>
<dbReference type="AlphaFoldDB" id="M0QS58"/>
<gene>
    <name evidence="3" type="ORF">GS4_42_00500</name>
</gene>